<accession>A0ABQ2G3H1</accession>
<gene>
    <name evidence="1" type="ORF">GCM10010840_08610</name>
</gene>
<keyword evidence="2" id="KW-1185">Reference proteome</keyword>
<dbReference type="EMBL" id="BMOL01000002">
    <property type="protein sequence ID" value="GGL72777.1"/>
    <property type="molecule type" value="Genomic_DNA"/>
</dbReference>
<reference evidence="2" key="1">
    <citation type="journal article" date="2019" name="Int. J. Syst. Evol. Microbiol.">
        <title>The Global Catalogue of Microorganisms (GCM) 10K type strain sequencing project: providing services to taxonomists for standard genome sequencing and annotation.</title>
        <authorList>
            <consortium name="The Broad Institute Genomics Platform"/>
            <consortium name="The Broad Institute Genome Sequencing Center for Infectious Disease"/>
            <person name="Wu L."/>
            <person name="Ma J."/>
        </authorList>
    </citation>
    <scope>NUCLEOTIDE SEQUENCE [LARGE SCALE GENOMIC DNA]</scope>
    <source>
        <strain evidence="2">JCM 15442</strain>
    </source>
</reference>
<name>A0ABQ2G3H1_9DEIO</name>
<evidence type="ECO:0000313" key="2">
    <source>
        <dbReference type="Proteomes" id="UP000639973"/>
    </source>
</evidence>
<sequence>MSLRISAAGNVKTQGLAGDFPAAHFDVRVRDASNQPVAFNGGNYDPTGKGARVLTLNTSNSFQQTLLLPAGEYTFENAVLDDSTGKVLLAYGPASENPGTIRGEGSIVQLKFHAVFDKSVSTLAPAISLPQLFTGRTFNLALNPKTAPVGGLSAVIPTADLGNVTYTLGNPTDGVLNNAGGKVGVNVTARGTASDAVLNVTASFSAWIRNAGTDTASFGPTTLEYAQKIELSALVADLKVPVLTFAPVGNAVRNVSTTLSGTATDDVQLGAVRVYDNGALLASSEPGEAAARIAIAAGGSWTVGWTPQIAGSHTLTAVATDSSGNESRAQQTVEVAGGTAQSTGEFIFSPDTRSVEFDLQNGVPRTFRVVVPAGMSADYLALFNPGDCIQRDSFCLPQGIKRFSTSMVNEKGQGVPLEESIFDVTDVGEIKYDETTVGLTSGEYWVTVKPTADTRVSLYGYTN</sequence>
<organism evidence="1 2">
    <name type="scientific">Deinococcus aerolatus</name>
    <dbReference type="NCBI Taxonomy" id="522487"/>
    <lineage>
        <taxon>Bacteria</taxon>
        <taxon>Thermotogati</taxon>
        <taxon>Deinococcota</taxon>
        <taxon>Deinococci</taxon>
        <taxon>Deinococcales</taxon>
        <taxon>Deinococcaceae</taxon>
        <taxon>Deinococcus</taxon>
    </lineage>
</organism>
<proteinExistence type="predicted"/>
<protein>
    <recommendedName>
        <fullName evidence="3">Ig-like domain (Group 3)</fullName>
    </recommendedName>
</protein>
<evidence type="ECO:0000313" key="1">
    <source>
        <dbReference type="EMBL" id="GGL72777.1"/>
    </source>
</evidence>
<dbReference type="Proteomes" id="UP000639973">
    <property type="component" value="Unassembled WGS sequence"/>
</dbReference>
<dbReference type="Gene3D" id="2.60.40.10">
    <property type="entry name" value="Immunoglobulins"/>
    <property type="match status" value="1"/>
</dbReference>
<evidence type="ECO:0008006" key="3">
    <source>
        <dbReference type="Google" id="ProtNLM"/>
    </source>
</evidence>
<dbReference type="InterPro" id="IPR013783">
    <property type="entry name" value="Ig-like_fold"/>
</dbReference>
<comment type="caution">
    <text evidence="1">The sequence shown here is derived from an EMBL/GenBank/DDBJ whole genome shotgun (WGS) entry which is preliminary data.</text>
</comment>
<dbReference type="Pfam" id="PF17957">
    <property type="entry name" value="Big_7"/>
    <property type="match status" value="1"/>
</dbReference>